<sequence>MFNRVRLADQTHSIPCRLLFETGRLLGLSHIPGLHVALVRNAGSRLNPITQVSWTLPGHSRNARKST</sequence>
<evidence type="ECO:0000313" key="1">
    <source>
        <dbReference type="EMBL" id="KIM41501.1"/>
    </source>
</evidence>
<name>A0A0C3CD03_HEBCY</name>
<dbReference type="AlphaFoldDB" id="A0A0C3CD03"/>
<keyword evidence="2" id="KW-1185">Reference proteome</keyword>
<organism evidence="1 2">
    <name type="scientific">Hebeloma cylindrosporum</name>
    <dbReference type="NCBI Taxonomy" id="76867"/>
    <lineage>
        <taxon>Eukaryota</taxon>
        <taxon>Fungi</taxon>
        <taxon>Dikarya</taxon>
        <taxon>Basidiomycota</taxon>
        <taxon>Agaricomycotina</taxon>
        <taxon>Agaricomycetes</taxon>
        <taxon>Agaricomycetidae</taxon>
        <taxon>Agaricales</taxon>
        <taxon>Agaricineae</taxon>
        <taxon>Hymenogastraceae</taxon>
        <taxon>Hebeloma</taxon>
    </lineage>
</organism>
<accession>A0A0C3CD03</accession>
<gene>
    <name evidence="1" type="ORF">M413DRAFT_445488</name>
</gene>
<reference evidence="1 2" key="1">
    <citation type="submission" date="2014-04" db="EMBL/GenBank/DDBJ databases">
        <authorList>
            <consortium name="DOE Joint Genome Institute"/>
            <person name="Kuo A."/>
            <person name="Gay G."/>
            <person name="Dore J."/>
            <person name="Kohler A."/>
            <person name="Nagy L.G."/>
            <person name="Floudas D."/>
            <person name="Copeland A."/>
            <person name="Barry K.W."/>
            <person name="Cichocki N."/>
            <person name="Veneault-Fourrey C."/>
            <person name="LaButti K."/>
            <person name="Lindquist E.A."/>
            <person name="Lipzen A."/>
            <person name="Lundell T."/>
            <person name="Morin E."/>
            <person name="Murat C."/>
            <person name="Sun H."/>
            <person name="Tunlid A."/>
            <person name="Henrissat B."/>
            <person name="Grigoriev I.V."/>
            <person name="Hibbett D.S."/>
            <person name="Martin F."/>
            <person name="Nordberg H.P."/>
            <person name="Cantor M.N."/>
            <person name="Hua S.X."/>
        </authorList>
    </citation>
    <scope>NUCLEOTIDE SEQUENCE [LARGE SCALE GENOMIC DNA]</scope>
    <source>
        <strain evidence="2">h7</strain>
    </source>
</reference>
<dbReference type="EMBL" id="KN831780">
    <property type="protein sequence ID" value="KIM41501.1"/>
    <property type="molecule type" value="Genomic_DNA"/>
</dbReference>
<dbReference type="Proteomes" id="UP000053424">
    <property type="component" value="Unassembled WGS sequence"/>
</dbReference>
<evidence type="ECO:0000313" key="2">
    <source>
        <dbReference type="Proteomes" id="UP000053424"/>
    </source>
</evidence>
<reference evidence="2" key="2">
    <citation type="submission" date="2015-01" db="EMBL/GenBank/DDBJ databases">
        <title>Evolutionary Origins and Diversification of the Mycorrhizal Mutualists.</title>
        <authorList>
            <consortium name="DOE Joint Genome Institute"/>
            <consortium name="Mycorrhizal Genomics Consortium"/>
            <person name="Kohler A."/>
            <person name="Kuo A."/>
            <person name="Nagy L.G."/>
            <person name="Floudas D."/>
            <person name="Copeland A."/>
            <person name="Barry K.W."/>
            <person name="Cichocki N."/>
            <person name="Veneault-Fourrey C."/>
            <person name="LaButti K."/>
            <person name="Lindquist E.A."/>
            <person name="Lipzen A."/>
            <person name="Lundell T."/>
            <person name="Morin E."/>
            <person name="Murat C."/>
            <person name="Riley R."/>
            <person name="Ohm R."/>
            <person name="Sun H."/>
            <person name="Tunlid A."/>
            <person name="Henrissat B."/>
            <person name="Grigoriev I.V."/>
            <person name="Hibbett D.S."/>
            <person name="Martin F."/>
        </authorList>
    </citation>
    <scope>NUCLEOTIDE SEQUENCE [LARGE SCALE GENOMIC DNA]</scope>
    <source>
        <strain evidence="2">h7</strain>
    </source>
</reference>
<dbReference type="HOGENOM" id="CLU_2812647_0_0_1"/>
<protein>
    <submittedName>
        <fullName evidence="1">Uncharacterized protein</fullName>
    </submittedName>
</protein>
<proteinExistence type="predicted"/>